<dbReference type="OrthoDB" id="9975416at2759"/>
<keyword evidence="2" id="KW-0326">Glycosidase</keyword>
<reference evidence="9" key="3">
    <citation type="submission" date="2025-09" db="UniProtKB">
        <authorList>
            <consortium name="Ensembl"/>
        </authorList>
    </citation>
    <scope>IDENTIFICATION</scope>
</reference>
<evidence type="ECO:0000313" key="10">
    <source>
        <dbReference type="Proteomes" id="UP000694397"/>
    </source>
</evidence>
<dbReference type="Ensembl" id="ENSSFOT00015022305.2">
    <property type="protein sequence ID" value="ENSSFOP00015022059.2"/>
    <property type="gene ID" value="ENSSFOG00015013836.2"/>
</dbReference>
<dbReference type="PANTHER" id="PTHR13170:SF24">
    <property type="entry name" value="O-GLCNACASE"/>
    <property type="match status" value="1"/>
</dbReference>
<protein>
    <recommendedName>
        <fullName evidence="6">protein O-GlcNAcase</fullName>
        <ecNumber evidence="6">3.2.1.169</ecNumber>
    </recommendedName>
    <alternativeName>
        <fullName evidence="3">Beta-N-acetylhexosaminidase</fullName>
    </alternativeName>
    <alternativeName>
        <fullName evidence="7">Beta-hexosaminidase</fullName>
    </alternativeName>
</protein>
<dbReference type="FunFam" id="3.20.20.80:FF:000009">
    <property type="entry name" value="O-GlcNAcase BT_4395"/>
    <property type="match status" value="1"/>
</dbReference>
<dbReference type="Gene3D" id="1.20.58.240">
    <property type="entry name" value="STAT, domain 1"/>
    <property type="match status" value="2"/>
</dbReference>
<dbReference type="Gene3D" id="3.40.630.30">
    <property type="match status" value="1"/>
</dbReference>
<evidence type="ECO:0000256" key="5">
    <source>
        <dbReference type="ARBA" id="ARBA00052136"/>
    </source>
</evidence>
<sequence>VSRINELSRLQKWGLNTYLYTPKDDFKHRISLCSFAEQLMIFICAANKHGMKFIYAISPRLDVTFSNHREVSTLKRKLDKVPHFGCKCFALFNDINHNICPADKEVFSSFTHAQVSVTNELFQYLREPETFLFCPTEYCGTFWCPSVSQSSYLRTIGEKLLPGIEVLWTRPKVVSKEITVESIKEVSKILKRSPVIWDNIHDYDQKRLFLGPYKGWSTELIPRIRGVLTNPNCEFETYFVAIHTLATWYKSNIHVSVCVQIKLENEGSDEELETDMLYTMVSIIAHFLSGPLHVPHSGGENCLAHVTFLATPSLSPSTMVTTVFQQPIVSPVLESSGEPHLLPKEDLNVQVETEKREADEEPMEMVEEKHDLYGKDVRQITTEMVRAKIMEELKPMDKDSLGEVRDPEALIQEDTANDVASMQIDEQMGREPYVPSPKEKPLFMMEGVTLEDLSLLVELFYLPYEHGSRRFEEMGCSIIQMFIRLSNSPKRTIIYDFFISCNFYAWLLVPTGCRSQPSAQFLGRYQEAWAFRGDLVGEFQRLLPIDGANDLFFQPPPTPPTSKIYSIKAYFPKDEPTVYNICTEIYNAGLDGLPFSEQEPDLIGASTISKKENLRYSCSFFCLVSGIQKMMLNSHEEEKVVLPDCFLSNFPSLLKVDIHTKVFDPSVPKSLMGCLLYSLKANGSHGAFCEVRQTDKRMLDFYSKLGCSEGCLGFP</sequence>
<organism evidence="9 10">
    <name type="scientific">Scleropages formosus</name>
    <name type="common">Asian bonytongue</name>
    <name type="synonym">Osteoglossum formosum</name>
    <dbReference type="NCBI Taxonomy" id="113540"/>
    <lineage>
        <taxon>Eukaryota</taxon>
        <taxon>Metazoa</taxon>
        <taxon>Chordata</taxon>
        <taxon>Craniata</taxon>
        <taxon>Vertebrata</taxon>
        <taxon>Euteleostomi</taxon>
        <taxon>Actinopterygii</taxon>
        <taxon>Neopterygii</taxon>
        <taxon>Teleostei</taxon>
        <taxon>Osteoglossocephala</taxon>
        <taxon>Osteoglossomorpha</taxon>
        <taxon>Osteoglossiformes</taxon>
        <taxon>Osteoglossidae</taxon>
        <taxon>Scleropages</taxon>
    </lineage>
</organism>
<dbReference type="SUPFAM" id="SSF51445">
    <property type="entry name" value="(Trans)glycosidases"/>
    <property type="match status" value="1"/>
</dbReference>
<dbReference type="InterPro" id="IPR011496">
    <property type="entry name" value="O-GlcNAcase_cat"/>
</dbReference>
<dbReference type="EC" id="3.2.1.169" evidence="6"/>
<dbReference type="GO" id="GO:0016231">
    <property type="term" value="F:beta-N-acetylglucosaminidase activity"/>
    <property type="evidence" value="ECO:0007669"/>
    <property type="project" value="TreeGrafter"/>
</dbReference>
<evidence type="ECO:0000256" key="7">
    <source>
        <dbReference type="ARBA" id="ARBA00076634"/>
    </source>
</evidence>
<evidence type="ECO:0000256" key="6">
    <source>
        <dbReference type="ARBA" id="ARBA00066938"/>
    </source>
</evidence>
<dbReference type="InterPro" id="IPR017853">
    <property type="entry name" value="GH"/>
</dbReference>
<dbReference type="Gene3D" id="3.20.20.80">
    <property type="entry name" value="Glycosidases"/>
    <property type="match status" value="1"/>
</dbReference>
<dbReference type="GeneTree" id="ENSGT00390000007726"/>
<reference evidence="9 10" key="1">
    <citation type="submission" date="2019-04" db="EMBL/GenBank/DDBJ databases">
        <authorList>
            <consortium name="Wellcome Sanger Institute Data Sharing"/>
        </authorList>
    </citation>
    <scope>NUCLEOTIDE SEQUENCE [LARGE SCALE GENOMIC DNA]</scope>
</reference>
<comment type="catalytic activity">
    <reaction evidence="4">
        <text>3-O-(N-acetyl-beta-D-glucosaminyl)-L-seryl-[protein] + H2O = N-acetyl-D-glucosamine + L-seryl-[protein]</text>
        <dbReference type="Rhea" id="RHEA:48876"/>
        <dbReference type="Rhea" id="RHEA-COMP:9863"/>
        <dbReference type="Rhea" id="RHEA-COMP:12251"/>
        <dbReference type="ChEBI" id="CHEBI:15377"/>
        <dbReference type="ChEBI" id="CHEBI:29999"/>
        <dbReference type="ChEBI" id="CHEBI:90838"/>
        <dbReference type="ChEBI" id="CHEBI:506227"/>
        <dbReference type="EC" id="3.2.1.169"/>
    </reaction>
</comment>
<dbReference type="Proteomes" id="UP000694397">
    <property type="component" value="Chromosome 8"/>
</dbReference>
<comment type="catalytic activity">
    <reaction evidence="5">
        <text>3-O-(N-acetyl-beta-D-glucosaminyl)-L-threonyl-[protein] + H2O = L-threonyl-[protein] + N-acetyl-D-glucosamine</text>
        <dbReference type="Rhea" id="RHEA:48892"/>
        <dbReference type="Rhea" id="RHEA-COMP:11060"/>
        <dbReference type="Rhea" id="RHEA-COMP:12252"/>
        <dbReference type="ChEBI" id="CHEBI:15377"/>
        <dbReference type="ChEBI" id="CHEBI:30013"/>
        <dbReference type="ChEBI" id="CHEBI:90840"/>
        <dbReference type="ChEBI" id="CHEBI:506227"/>
        <dbReference type="EC" id="3.2.1.169"/>
    </reaction>
</comment>
<evidence type="ECO:0000313" key="9">
    <source>
        <dbReference type="Ensembl" id="ENSSFOP00015022059.2"/>
    </source>
</evidence>
<dbReference type="Pfam" id="PF07555">
    <property type="entry name" value="NAGidase"/>
    <property type="match status" value="1"/>
</dbReference>
<dbReference type="GO" id="GO:0102571">
    <property type="term" value="F:[protein]-3-O-(N-acetyl-D-glucosaminyl)-L-serine/L-threonine O-N-acetyl-alpha-D-glucosaminase activity"/>
    <property type="evidence" value="ECO:0007669"/>
    <property type="project" value="UniProtKB-EC"/>
</dbReference>
<feature type="domain" description="GH84" evidence="8">
    <location>
        <begin position="1"/>
        <end position="253"/>
    </location>
</feature>
<proteinExistence type="predicted"/>
<keyword evidence="1" id="KW-0378">Hydrolase</keyword>
<dbReference type="PANTHER" id="PTHR13170">
    <property type="entry name" value="O-GLCNACASE"/>
    <property type="match status" value="1"/>
</dbReference>
<dbReference type="PROSITE" id="PS52009">
    <property type="entry name" value="GH84"/>
    <property type="match status" value="1"/>
</dbReference>
<evidence type="ECO:0000256" key="4">
    <source>
        <dbReference type="ARBA" id="ARBA00050933"/>
    </source>
</evidence>
<reference evidence="9" key="2">
    <citation type="submission" date="2025-08" db="UniProtKB">
        <authorList>
            <consortium name="Ensembl"/>
        </authorList>
    </citation>
    <scope>IDENTIFICATION</scope>
</reference>
<dbReference type="GO" id="GO:0009100">
    <property type="term" value="P:glycoprotein metabolic process"/>
    <property type="evidence" value="ECO:0007669"/>
    <property type="project" value="TreeGrafter"/>
</dbReference>
<dbReference type="AlphaFoldDB" id="A0A8C9S089"/>
<evidence type="ECO:0000256" key="2">
    <source>
        <dbReference type="ARBA" id="ARBA00023295"/>
    </source>
</evidence>
<keyword evidence="10" id="KW-1185">Reference proteome</keyword>
<dbReference type="InterPro" id="IPR051822">
    <property type="entry name" value="Glycosyl_Hydrolase_84"/>
</dbReference>
<name>A0A8C9S089_SCLFO</name>
<gene>
    <name evidence="9" type="primary">OGA</name>
</gene>
<evidence type="ECO:0000256" key="3">
    <source>
        <dbReference type="ARBA" id="ARBA00030512"/>
    </source>
</evidence>
<evidence type="ECO:0000256" key="1">
    <source>
        <dbReference type="ARBA" id="ARBA00022801"/>
    </source>
</evidence>
<accession>A0A8C9S089</accession>
<evidence type="ECO:0000259" key="8">
    <source>
        <dbReference type="PROSITE" id="PS52009"/>
    </source>
</evidence>